<dbReference type="SMART" id="SM00387">
    <property type="entry name" value="HATPase_c"/>
    <property type="match status" value="1"/>
</dbReference>
<dbReference type="InterPro" id="IPR004358">
    <property type="entry name" value="Sig_transdc_His_kin-like_C"/>
</dbReference>
<reference evidence="14" key="1">
    <citation type="submission" date="2020-12" db="EMBL/GenBank/DDBJ databases">
        <title>Vagococcus allomyrinae sp. nov. and Enterococcus lavae sp. nov., isolated from the larvae of Allomyrina dichotoma.</title>
        <authorList>
            <person name="Lee S.D."/>
        </authorList>
    </citation>
    <scope>NUCLEOTIDE SEQUENCE</scope>
    <source>
        <strain evidence="14">BWB3-3</strain>
    </source>
</reference>
<dbReference type="InterPro" id="IPR003661">
    <property type="entry name" value="HisK_dim/P_dom"/>
</dbReference>
<evidence type="ECO:0000313" key="14">
    <source>
        <dbReference type="EMBL" id="MBP1041366.1"/>
    </source>
</evidence>
<proteinExistence type="predicted"/>
<dbReference type="SUPFAM" id="SSF55874">
    <property type="entry name" value="ATPase domain of HSP90 chaperone/DNA topoisomerase II/histidine kinase"/>
    <property type="match status" value="1"/>
</dbReference>
<evidence type="ECO:0000256" key="6">
    <source>
        <dbReference type="ARBA" id="ARBA00022679"/>
    </source>
</evidence>
<dbReference type="InterPro" id="IPR003594">
    <property type="entry name" value="HATPase_dom"/>
</dbReference>
<dbReference type="Proteomes" id="UP000674938">
    <property type="component" value="Unassembled WGS sequence"/>
</dbReference>
<keyword evidence="10" id="KW-0902">Two-component regulatory system</keyword>
<keyword evidence="9 12" id="KW-1133">Transmembrane helix</keyword>
<sequence>MKLFLRQQVPFIVMYVLLTVLLIGMVWLDGYRKTVLLMYGVLLSAFILLFFLGFVYMTQRNLYQTLSRDRKKDVYEEIDNDASPLSQSINELLQGQYQRYFNDLKQLKNARDEHTRFINQWVHQMKTPLAVIELMMQDEELDKDSLIEETDRMKEGLNLALTMARIESFQQDFVIERVNLKSLANRAVADHKRNFIRNYVYPKIVIDEDITVETDEKWLSFILYQLISNAIKYSAMSEKTIEISAAQEFGKTQLKITDHGIGIAKSDLPRVFQAFFTGDQGREHHEATGMGLYLVQQIAQELTHSVEIESEVGAGTTVSVIF</sequence>
<accession>A0A940SVS5</accession>
<keyword evidence="11 12" id="KW-0472">Membrane</keyword>
<keyword evidence="8 14" id="KW-0418">Kinase</keyword>
<evidence type="ECO:0000256" key="4">
    <source>
        <dbReference type="ARBA" id="ARBA00022475"/>
    </source>
</evidence>
<dbReference type="InterPro" id="IPR036097">
    <property type="entry name" value="HisK_dim/P_sf"/>
</dbReference>
<dbReference type="InterPro" id="IPR050351">
    <property type="entry name" value="BphY/WalK/GraS-like"/>
</dbReference>
<dbReference type="AlphaFoldDB" id="A0A940SVS5"/>
<evidence type="ECO:0000256" key="9">
    <source>
        <dbReference type="ARBA" id="ARBA00022989"/>
    </source>
</evidence>
<dbReference type="InterPro" id="IPR005467">
    <property type="entry name" value="His_kinase_dom"/>
</dbReference>
<dbReference type="CDD" id="cd00082">
    <property type="entry name" value="HisKA"/>
    <property type="match status" value="1"/>
</dbReference>
<evidence type="ECO:0000256" key="8">
    <source>
        <dbReference type="ARBA" id="ARBA00022777"/>
    </source>
</evidence>
<dbReference type="GO" id="GO:0005886">
    <property type="term" value="C:plasma membrane"/>
    <property type="evidence" value="ECO:0007669"/>
    <property type="project" value="UniProtKB-SubCell"/>
</dbReference>
<feature type="domain" description="Histidine kinase" evidence="13">
    <location>
        <begin position="120"/>
        <end position="322"/>
    </location>
</feature>
<evidence type="ECO:0000259" key="13">
    <source>
        <dbReference type="PROSITE" id="PS50109"/>
    </source>
</evidence>
<dbReference type="FunFam" id="3.30.565.10:FF:000057">
    <property type="entry name" value="Sensor histidine kinase"/>
    <property type="match status" value="1"/>
</dbReference>
<dbReference type="PANTHER" id="PTHR45453">
    <property type="entry name" value="PHOSPHATE REGULON SENSOR PROTEIN PHOR"/>
    <property type="match status" value="1"/>
</dbReference>
<dbReference type="GO" id="GO:0016036">
    <property type="term" value="P:cellular response to phosphate starvation"/>
    <property type="evidence" value="ECO:0007669"/>
    <property type="project" value="TreeGrafter"/>
</dbReference>
<dbReference type="GO" id="GO:0000155">
    <property type="term" value="F:phosphorelay sensor kinase activity"/>
    <property type="evidence" value="ECO:0007669"/>
    <property type="project" value="InterPro"/>
</dbReference>
<feature type="transmembrane region" description="Helical" evidence="12">
    <location>
        <begin position="12"/>
        <end position="30"/>
    </location>
</feature>
<evidence type="ECO:0000256" key="5">
    <source>
        <dbReference type="ARBA" id="ARBA00022553"/>
    </source>
</evidence>
<evidence type="ECO:0000256" key="10">
    <source>
        <dbReference type="ARBA" id="ARBA00023012"/>
    </source>
</evidence>
<keyword evidence="4" id="KW-1003">Cell membrane</keyword>
<keyword evidence="6" id="KW-0808">Transferase</keyword>
<keyword evidence="5" id="KW-0597">Phosphoprotein</keyword>
<evidence type="ECO:0000256" key="12">
    <source>
        <dbReference type="SAM" id="Phobius"/>
    </source>
</evidence>
<dbReference type="RefSeq" id="WP_209527253.1">
    <property type="nucleotide sequence ID" value="NZ_JAEEGA010000006.1"/>
</dbReference>
<comment type="subcellular location">
    <subcellularLocation>
        <location evidence="2">Cell membrane</location>
        <topology evidence="2">Multi-pass membrane protein</topology>
    </subcellularLocation>
</comment>
<dbReference type="EMBL" id="JAEEGA010000006">
    <property type="protein sequence ID" value="MBP1041366.1"/>
    <property type="molecule type" value="Genomic_DNA"/>
</dbReference>
<organism evidence="14 15">
    <name type="scientific">Vagococcus allomyrinae</name>
    <dbReference type="NCBI Taxonomy" id="2794353"/>
    <lineage>
        <taxon>Bacteria</taxon>
        <taxon>Bacillati</taxon>
        <taxon>Bacillota</taxon>
        <taxon>Bacilli</taxon>
        <taxon>Lactobacillales</taxon>
        <taxon>Enterococcaceae</taxon>
        <taxon>Vagococcus</taxon>
    </lineage>
</organism>
<evidence type="ECO:0000256" key="11">
    <source>
        <dbReference type="ARBA" id="ARBA00023136"/>
    </source>
</evidence>
<comment type="caution">
    <text evidence="14">The sequence shown here is derived from an EMBL/GenBank/DDBJ whole genome shotgun (WGS) entry which is preliminary data.</text>
</comment>
<dbReference type="PROSITE" id="PS50109">
    <property type="entry name" value="HIS_KIN"/>
    <property type="match status" value="1"/>
</dbReference>
<dbReference type="Pfam" id="PF02518">
    <property type="entry name" value="HATPase_c"/>
    <property type="match status" value="1"/>
</dbReference>
<comment type="catalytic activity">
    <reaction evidence="1">
        <text>ATP + protein L-histidine = ADP + protein N-phospho-L-histidine.</text>
        <dbReference type="EC" id="2.7.13.3"/>
    </reaction>
</comment>
<dbReference type="SUPFAM" id="SSF47384">
    <property type="entry name" value="Homodimeric domain of signal transducing histidine kinase"/>
    <property type="match status" value="1"/>
</dbReference>
<evidence type="ECO:0000313" key="15">
    <source>
        <dbReference type="Proteomes" id="UP000674938"/>
    </source>
</evidence>
<evidence type="ECO:0000256" key="2">
    <source>
        <dbReference type="ARBA" id="ARBA00004651"/>
    </source>
</evidence>
<evidence type="ECO:0000256" key="3">
    <source>
        <dbReference type="ARBA" id="ARBA00012438"/>
    </source>
</evidence>
<feature type="transmembrane region" description="Helical" evidence="12">
    <location>
        <begin position="36"/>
        <end position="58"/>
    </location>
</feature>
<gene>
    <name evidence="14" type="ORF">I6N95_10150</name>
</gene>
<dbReference type="GO" id="GO:0004721">
    <property type="term" value="F:phosphoprotein phosphatase activity"/>
    <property type="evidence" value="ECO:0007669"/>
    <property type="project" value="TreeGrafter"/>
</dbReference>
<name>A0A940SVS5_9ENTE</name>
<dbReference type="InterPro" id="IPR036890">
    <property type="entry name" value="HATPase_C_sf"/>
</dbReference>
<evidence type="ECO:0000256" key="1">
    <source>
        <dbReference type="ARBA" id="ARBA00000085"/>
    </source>
</evidence>
<protein>
    <recommendedName>
        <fullName evidence="3">histidine kinase</fullName>
        <ecNumber evidence="3">2.7.13.3</ecNumber>
    </recommendedName>
</protein>
<keyword evidence="7 12" id="KW-0812">Transmembrane</keyword>
<dbReference type="EC" id="2.7.13.3" evidence="3"/>
<dbReference type="Gene3D" id="3.30.565.10">
    <property type="entry name" value="Histidine kinase-like ATPase, C-terminal domain"/>
    <property type="match status" value="1"/>
</dbReference>
<dbReference type="PANTHER" id="PTHR45453:SF2">
    <property type="entry name" value="HISTIDINE KINASE"/>
    <property type="match status" value="1"/>
</dbReference>
<evidence type="ECO:0000256" key="7">
    <source>
        <dbReference type="ARBA" id="ARBA00022692"/>
    </source>
</evidence>
<keyword evidence="15" id="KW-1185">Reference proteome</keyword>
<dbReference type="PRINTS" id="PR00344">
    <property type="entry name" value="BCTRLSENSOR"/>
</dbReference>